<dbReference type="Gene3D" id="1.20.1440.60">
    <property type="entry name" value="23S rRNA-intervening sequence"/>
    <property type="match status" value="1"/>
</dbReference>
<dbReference type="InterPro" id="IPR036583">
    <property type="entry name" value="23S_rRNA_IVS_sf"/>
</dbReference>
<evidence type="ECO:0000313" key="2">
    <source>
        <dbReference type="Proteomes" id="UP001356170"/>
    </source>
</evidence>
<accession>A0ABU7UW95</accession>
<protein>
    <submittedName>
        <fullName evidence="1">Four helix bundle protein</fullName>
    </submittedName>
</protein>
<proteinExistence type="predicted"/>
<name>A0ABU7UW95_9GAMM</name>
<sequence>MHYRTSEVWQLAMDMTADVLHTADYLPFRERFGLRLQITRAAVSVPSNIAEGWTREHPKEKAQFLAIAQGSLAELHTQLELATRLQWIPPADFDRLLEQIDRIGRILTVLRRRYRAPGAAR</sequence>
<evidence type="ECO:0000313" key="1">
    <source>
        <dbReference type="EMBL" id="MEF2154742.1"/>
    </source>
</evidence>
<dbReference type="SUPFAM" id="SSF158446">
    <property type="entry name" value="IVS-encoded protein-like"/>
    <property type="match status" value="1"/>
</dbReference>
<dbReference type="NCBIfam" id="TIGR02436">
    <property type="entry name" value="four helix bundle protein"/>
    <property type="match status" value="1"/>
</dbReference>
<reference evidence="1 2" key="1">
    <citation type="submission" date="2024-01" db="EMBL/GenBank/DDBJ databases">
        <title>Novel species of the genus Luteimonas isolated from rivers.</title>
        <authorList>
            <person name="Lu H."/>
        </authorList>
    </citation>
    <scope>NUCLEOTIDE SEQUENCE [LARGE SCALE GENOMIC DNA]</scope>
    <source>
        <strain evidence="1 2">FXH3W</strain>
    </source>
</reference>
<dbReference type="RefSeq" id="WP_331689605.1">
    <property type="nucleotide sequence ID" value="NZ_JAZHBN010000004.1"/>
</dbReference>
<comment type="caution">
    <text evidence="1">The sequence shown here is derived from an EMBL/GenBank/DDBJ whole genome shotgun (WGS) entry which is preliminary data.</text>
</comment>
<dbReference type="InterPro" id="IPR012657">
    <property type="entry name" value="23S_rRNA-intervening_sequence"/>
</dbReference>
<dbReference type="PANTHER" id="PTHR38471:SF2">
    <property type="entry name" value="FOUR HELIX BUNDLE PROTEIN"/>
    <property type="match status" value="1"/>
</dbReference>
<dbReference type="Pfam" id="PF05635">
    <property type="entry name" value="23S_rRNA_IVP"/>
    <property type="match status" value="1"/>
</dbReference>
<dbReference type="PANTHER" id="PTHR38471">
    <property type="entry name" value="FOUR HELIX BUNDLE PROTEIN"/>
    <property type="match status" value="1"/>
</dbReference>
<organism evidence="1 2">
    <name type="scientific">Aquilutibacter rugosus</name>
    <dbReference type="NCBI Taxonomy" id="3115820"/>
    <lineage>
        <taxon>Bacteria</taxon>
        <taxon>Pseudomonadati</taxon>
        <taxon>Pseudomonadota</taxon>
        <taxon>Gammaproteobacteria</taxon>
        <taxon>Lysobacterales</taxon>
        <taxon>Lysobacteraceae</taxon>
        <taxon>Aquilutibacter</taxon>
    </lineage>
</organism>
<dbReference type="CDD" id="cd16377">
    <property type="entry name" value="23S_rRNA_IVP_like"/>
    <property type="match status" value="1"/>
</dbReference>
<keyword evidence="2" id="KW-1185">Reference proteome</keyword>
<dbReference type="Proteomes" id="UP001356170">
    <property type="component" value="Unassembled WGS sequence"/>
</dbReference>
<gene>
    <name evidence="1" type="ORF">V3390_00585</name>
</gene>
<dbReference type="EMBL" id="JAZHBO010000001">
    <property type="protein sequence ID" value="MEF2154742.1"/>
    <property type="molecule type" value="Genomic_DNA"/>
</dbReference>